<proteinExistence type="predicted"/>
<organism evidence="5 6">
    <name type="scientific">Armillaria borealis</name>
    <dbReference type="NCBI Taxonomy" id="47425"/>
    <lineage>
        <taxon>Eukaryota</taxon>
        <taxon>Fungi</taxon>
        <taxon>Dikarya</taxon>
        <taxon>Basidiomycota</taxon>
        <taxon>Agaricomycotina</taxon>
        <taxon>Agaricomycetes</taxon>
        <taxon>Agaricomycetidae</taxon>
        <taxon>Agaricales</taxon>
        <taxon>Marasmiineae</taxon>
        <taxon>Physalacriaceae</taxon>
        <taxon>Armillaria</taxon>
    </lineage>
</organism>
<evidence type="ECO:0000256" key="3">
    <source>
        <dbReference type="SAM" id="MobiDB-lite"/>
    </source>
</evidence>
<dbReference type="Pfam" id="PF07993">
    <property type="entry name" value="NAD_binding_4"/>
    <property type="match status" value="1"/>
</dbReference>
<dbReference type="PANTHER" id="PTHR44845">
    <property type="entry name" value="CARRIER DOMAIN-CONTAINING PROTEIN"/>
    <property type="match status" value="1"/>
</dbReference>
<dbReference type="Gene3D" id="3.40.50.720">
    <property type="entry name" value="NAD(P)-binding Rossmann-like Domain"/>
    <property type="match status" value="1"/>
</dbReference>
<evidence type="ECO:0000313" key="6">
    <source>
        <dbReference type="Proteomes" id="UP001175226"/>
    </source>
</evidence>
<evidence type="ECO:0000259" key="4">
    <source>
        <dbReference type="Pfam" id="PF07993"/>
    </source>
</evidence>
<dbReference type="SUPFAM" id="SSF56801">
    <property type="entry name" value="Acetyl-CoA synthetase-like"/>
    <property type="match status" value="1"/>
</dbReference>
<evidence type="ECO:0000256" key="1">
    <source>
        <dbReference type="ARBA" id="ARBA00022450"/>
    </source>
</evidence>
<dbReference type="InterPro" id="IPR036291">
    <property type="entry name" value="NAD(P)-bd_dom_sf"/>
</dbReference>
<accession>A0AA39J0Q2</accession>
<feature type="compositionally biased region" description="Polar residues" evidence="3">
    <location>
        <begin position="90"/>
        <end position="99"/>
    </location>
</feature>
<feature type="region of interest" description="Disordered" evidence="3">
    <location>
        <begin position="81"/>
        <end position="127"/>
    </location>
</feature>
<feature type="domain" description="Thioester reductase (TE)" evidence="4">
    <location>
        <begin position="232"/>
        <end position="356"/>
    </location>
</feature>
<dbReference type="Proteomes" id="UP001175226">
    <property type="component" value="Unassembled WGS sequence"/>
</dbReference>
<keyword evidence="6" id="KW-1185">Reference proteome</keyword>
<evidence type="ECO:0000256" key="2">
    <source>
        <dbReference type="ARBA" id="ARBA00022553"/>
    </source>
</evidence>
<dbReference type="PANTHER" id="PTHR44845:SF1">
    <property type="entry name" value="L-2-AMINOADIPATE REDUCTASE"/>
    <property type="match status" value="1"/>
</dbReference>
<dbReference type="SUPFAM" id="SSF51735">
    <property type="entry name" value="NAD(P)-binding Rossmann-fold domains"/>
    <property type="match status" value="1"/>
</dbReference>
<dbReference type="EMBL" id="JAUEPT010000082">
    <property type="protein sequence ID" value="KAK0433364.1"/>
    <property type="molecule type" value="Genomic_DNA"/>
</dbReference>
<keyword evidence="2" id="KW-0597">Phosphoprotein</keyword>
<comment type="caution">
    <text evidence="5">The sequence shown here is derived from an EMBL/GenBank/DDBJ whole genome shotgun (WGS) entry which is preliminary data.</text>
</comment>
<evidence type="ECO:0000313" key="5">
    <source>
        <dbReference type="EMBL" id="KAK0433364.1"/>
    </source>
</evidence>
<dbReference type="InterPro" id="IPR045851">
    <property type="entry name" value="AMP-bd_C_sf"/>
</dbReference>
<gene>
    <name evidence="5" type="ORF">EV421DRAFT_1910212</name>
</gene>
<protein>
    <submittedName>
        <fullName evidence="5">Male sterility protein-domain-containing protein</fullName>
    </submittedName>
</protein>
<keyword evidence="1" id="KW-0596">Phosphopantetheine</keyword>
<dbReference type="Gene3D" id="3.30.300.30">
    <property type="match status" value="1"/>
</dbReference>
<dbReference type="AlphaFoldDB" id="A0AA39J0Q2"/>
<sequence>MSAKEPLVLRISVDPLDPFWAEVASDITDDEGPKGLVHGIRKYRRLIKDIREHLKKKLPSYSIPALYVPLKRMPLNPNSKINKPALPFPDTTQSATGALTTGKARSTKEKMRKLWPSTSKHTPPPTVRRKILDVGEHSILATRLIFEIRKTFALRNSDLGLTYKEPITPQIDFLGVPQKKPITTIEYGQDYDQLLSKLHDAYAPLPSDFATKPITVFLAGTTSFLGHLPCPGEQALARFKDGSTDRGVWDDEWVKAGRLEVLTGDLSLDNVGLGEEEWNRVAEETDAILHNSALVHWVDPYKKFRAANVISTLTAIELASTGKQKLVVFVSSTSAIDTEHYVHLSESLTDSNDQISFKYPCMNPSVQQRNKY</sequence>
<dbReference type="InterPro" id="IPR013120">
    <property type="entry name" value="FAR_NAD-bd"/>
</dbReference>
<name>A0AA39J0Q2_9AGAR</name>
<reference evidence="5" key="1">
    <citation type="submission" date="2023-06" db="EMBL/GenBank/DDBJ databases">
        <authorList>
            <consortium name="Lawrence Berkeley National Laboratory"/>
            <person name="Ahrendt S."/>
            <person name="Sahu N."/>
            <person name="Indic B."/>
            <person name="Wong-Bajracharya J."/>
            <person name="Merenyi Z."/>
            <person name="Ke H.-M."/>
            <person name="Monk M."/>
            <person name="Kocsube S."/>
            <person name="Drula E."/>
            <person name="Lipzen A."/>
            <person name="Balint B."/>
            <person name="Henrissat B."/>
            <person name="Andreopoulos B."/>
            <person name="Martin F.M."/>
            <person name="Harder C.B."/>
            <person name="Rigling D."/>
            <person name="Ford K.L."/>
            <person name="Foster G.D."/>
            <person name="Pangilinan J."/>
            <person name="Papanicolaou A."/>
            <person name="Barry K."/>
            <person name="LaButti K."/>
            <person name="Viragh M."/>
            <person name="Koriabine M."/>
            <person name="Yan M."/>
            <person name="Riley R."/>
            <person name="Champramary S."/>
            <person name="Plett K.L."/>
            <person name="Tsai I.J."/>
            <person name="Slot J."/>
            <person name="Sipos G."/>
            <person name="Plett J."/>
            <person name="Nagy L.G."/>
            <person name="Grigoriev I.V."/>
        </authorList>
    </citation>
    <scope>NUCLEOTIDE SEQUENCE</scope>
    <source>
        <strain evidence="5">FPL87.14</strain>
    </source>
</reference>